<reference evidence="3" key="1">
    <citation type="submission" date="2021-02" db="EMBL/GenBank/DDBJ databases">
        <authorList>
            <person name="Dougan E. K."/>
            <person name="Rhodes N."/>
            <person name="Thang M."/>
            <person name="Chan C."/>
        </authorList>
    </citation>
    <scope>NUCLEOTIDE SEQUENCE</scope>
</reference>
<evidence type="ECO:0000256" key="1">
    <source>
        <dbReference type="ARBA" id="ARBA00022737"/>
    </source>
</evidence>
<dbReference type="Pfam" id="PF01535">
    <property type="entry name" value="PPR"/>
    <property type="match status" value="1"/>
</dbReference>
<feature type="non-terminal residue" evidence="3">
    <location>
        <position position="125"/>
    </location>
</feature>
<dbReference type="InterPro" id="IPR002885">
    <property type="entry name" value="PPR_rpt"/>
</dbReference>
<protein>
    <submittedName>
        <fullName evidence="3">MRL1 protein</fullName>
    </submittedName>
</protein>
<evidence type="ECO:0000313" key="3">
    <source>
        <dbReference type="EMBL" id="CAE7455967.1"/>
    </source>
</evidence>
<gene>
    <name evidence="3" type="primary">MRL1</name>
    <name evidence="3" type="ORF">SNAT2548_LOCUS25131</name>
</gene>
<keyword evidence="4" id="KW-1185">Reference proteome</keyword>
<proteinExistence type="predicted"/>
<dbReference type="Proteomes" id="UP000604046">
    <property type="component" value="Unassembled WGS sequence"/>
</dbReference>
<evidence type="ECO:0000256" key="2">
    <source>
        <dbReference type="PROSITE-ProRule" id="PRU00708"/>
    </source>
</evidence>
<dbReference type="PANTHER" id="PTHR47447:SF17">
    <property type="entry name" value="OS12G0638900 PROTEIN"/>
    <property type="match status" value="1"/>
</dbReference>
<sequence>MAMDAVMLGAAIRACGKASLWQAAWALLFEAQSATTRASLIAFNSVLAACENAAEWQQALSLLCEMESLSVSPDIVSQNSVIASMVLQWQQALFLFHGIRDPDIISYSAAISACAASSQWQAALD</sequence>
<evidence type="ECO:0000313" key="4">
    <source>
        <dbReference type="Proteomes" id="UP000604046"/>
    </source>
</evidence>
<keyword evidence="1" id="KW-0677">Repeat</keyword>
<dbReference type="AlphaFoldDB" id="A0A812RYC9"/>
<dbReference type="NCBIfam" id="TIGR00756">
    <property type="entry name" value="PPR"/>
    <property type="match status" value="1"/>
</dbReference>
<dbReference type="OrthoDB" id="185373at2759"/>
<dbReference type="EMBL" id="CAJNDS010002379">
    <property type="protein sequence ID" value="CAE7455967.1"/>
    <property type="molecule type" value="Genomic_DNA"/>
</dbReference>
<dbReference type="PROSITE" id="PS51375">
    <property type="entry name" value="PPR"/>
    <property type="match status" value="1"/>
</dbReference>
<organism evidence="3 4">
    <name type="scientific">Symbiodinium natans</name>
    <dbReference type="NCBI Taxonomy" id="878477"/>
    <lineage>
        <taxon>Eukaryota</taxon>
        <taxon>Sar</taxon>
        <taxon>Alveolata</taxon>
        <taxon>Dinophyceae</taxon>
        <taxon>Suessiales</taxon>
        <taxon>Symbiodiniaceae</taxon>
        <taxon>Symbiodinium</taxon>
    </lineage>
</organism>
<name>A0A812RYC9_9DINO</name>
<dbReference type="Gene3D" id="1.25.40.10">
    <property type="entry name" value="Tetratricopeptide repeat domain"/>
    <property type="match status" value="1"/>
</dbReference>
<comment type="caution">
    <text evidence="3">The sequence shown here is derived from an EMBL/GenBank/DDBJ whole genome shotgun (WGS) entry which is preliminary data.</text>
</comment>
<feature type="repeat" description="PPR" evidence="2">
    <location>
        <begin position="39"/>
        <end position="73"/>
    </location>
</feature>
<dbReference type="InterPro" id="IPR011990">
    <property type="entry name" value="TPR-like_helical_dom_sf"/>
</dbReference>
<dbReference type="PANTHER" id="PTHR47447">
    <property type="entry name" value="OS03G0856100 PROTEIN"/>
    <property type="match status" value="1"/>
</dbReference>
<accession>A0A812RYC9</accession>